<name>A0A8D9BH07_9HEMI</name>
<feature type="compositionally biased region" description="Basic and acidic residues" evidence="3">
    <location>
        <begin position="226"/>
        <end position="252"/>
    </location>
</feature>
<proteinExistence type="inferred from homology"/>
<feature type="compositionally biased region" description="Basic residues" evidence="3">
    <location>
        <begin position="162"/>
        <end position="171"/>
    </location>
</feature>
<dbReference type="AlphaFoldDB" id="A0A8D9BH07"/>
<evidence type="ECO:0000256" key="1">
    <source>
        <dbReference type="ARBA" id="ARBA00007527"/>
    </source>
</evidence>
<sequence>MRTKMHILPTLFLTLTAVLGFTQCSPLNTPLHTQNENSHALNNANQDPAPAAAPPIQCIDENNRVVDWVILIKLPRTHGSPNPLIVNGEAYLTVSSEDVKRHEERVKDVKRHEERVKDVTRHEARPFEQRKTSSNDNGGGKNTAADDSIEKTSNNGHDDKPPRKKKIHAKKPWLVGNENHGSSRAKNVKNKLGNGVGGAGHVEMRNRNVKGHKKSKHGQAHGKKKNGNDKLNRQSRKENKSIRSKTQNERTNGKLNEGQNKKGTEHGDRKLSTPLIPNPLIIQLDDFENDLKAHRIEHMKKAATNNSSSLRIESENSTSTWNETALLFNALKRKVNDNSLEEKDIQLLFHDEDKRERRKVVARRDVNALDTLIGRKLDLWNVENGGQRSDIPASEFESLMKSSGQKQFSQRSTTGTFNDEMNLAEDGLKEHVNQVEHVKKAGENLESLVDHIAGGGGLTNELVARDKSGLRDNWADVMNTVRALELLNNIERVDDAHNLNTFESNHLIFSSDSLETSGHKNVYSINGHLGIHSNEGLDTHTNEGVSTNSNGGLTNNQMWVDRFVNLDGQMGGPDELDRFKYSIEIGPVEDRHARHDIDKDTNEDTVHYQSPPNQYTSAETMHGLKCDEEINIGDAEELEASKESVESQSVVEQAALKQDSHQERNFKEEEEDASEDSPQEENIKEEEDAPEDSLQWTLSKHSIRDPSSLPGRLLSPYLFNSSFRPLFTEDGVKILYNDQTPGNKTTVSFGHSKGLLVGNSLGGIWVVHSVPHFVDDSLAEYSYPHTGLMYGQNLLCLTLNASTLDSVGSNLGVNQIYKYSTFMSDRLRSVYPTLASVIDGSFVPPRENYLVHDFSTSLETSEAFHSFAKTKELGQDLYKVIGDQLGVSLLVETWPNGPGRLRSDCRAAGHFVENVASIGAADVVSYRSTHDHAKWAISFGNQTTRTGKSFAGFGQEMKTKEAGRAALGNENQTKTEPKDSQIQEALYEKANELDGSFESVFKRIEDLAALDSSGDNWRVDVNENSVELNEKQYRSSWINLTDVGSTTNHETPNYEKGNRKTANHECANQKTVNHEHGNHESANAVQDVAERVDYWVCNGDINRAEDQLKRGGGSVCMNNKAVWTLYQGLINGVEPCPVQ</sequence>
<feature type="region of interest" description="Disordered" evidence="3">
    <location>
        <begin position="590"/>
        <end position="618"/>
    </location>
</feature>
<feature type="compositionally biased region" description="Acidic residues" evidence="3">
    <location>
        <begin position="668"/>
        <end position="691"/>
    </location>
</feature>
<evidence type="ECO:0000256" key="3">
    <source>
        <dbReference type="SAM" id="MobiDB-lite"/>
    </source>
</evidence>
<dbReference type="PANTHER" id="PTHR10858">
    <property type="entry name" value="DEOXYRIBONUCLEASE II"/>
    <property type="match status" value="1"/>
</dbReference>
<feature type="compositionally biased region" description="Basic residues" evidence="3">
    <location>
        <begin position="207"/>
        <end position="225"/>
    </location>
</feature>
<keyword evidence="4" id="KW-0732">Signal</keyword>
<feature type="compositionally biased region" description="Basic and acidic residues" evidence="3">
    <location>
        <begin position="97"/>
        <end position="133"/>
    </location>
</feature>
<feature type="compositionally biased region" description="Basic and acidic residues" evidence="3">
    <location>
        <begin position="590"/>
        <end position="606"/>
    </location>
</feature>
<evidence type="ECO:0000256" key="4">
    <source>
        <dbReference type="SAM" id="SignalP"/>
    </source>
</evidence>
<dbReference type="Pfam" id="PF03265">
    <property type="entry name" value="DNase_II"/>
    <property type="match status" value="2"/>
</dbReference>
<accession>A0A8D9BH07</accession>
<dbReference type="GO" id="GO:0004531">
    <property type="term" value="F:deoxyribonuclease II activity"/>
    <property type="evidence" value="ECO:0007669"/>
    <property type="project" value="InterPro"/>
</dbReference>
<protein>
    <submittedName>
        <fullName evidence="5">Deoxyribonuclease-2-beta</fullName>
    </submittedName>
</protein>
<dbReference type="EMBL" id="HBUF01634118">
    <property type="protein sequence ID" value="CAG6783736.1"/>
    <property type="molecule type" value="Transcribed_RNA"/>
</dbReference>
<comment type="similarity">
    <text evidence="1">Belongs to the DNase II family.</text>
</comment>
<dbReference type="GO" id="GO:0006309">
    <property type="term" value="P:apoptotic DNA fragmentation"/>
    <property type="evidence" value="ECO:0007669"/>
    <property type="project" value="TreeGrafter"/>
</dbReference>
<feature type="compositionally biased region" description="Low complexity" evidence="3">
    <location>
        <begin position="646"/>
        <end position="655"/>
    </location>
</feature>
<keyword evidence="2" id="KW-0378">Hydrolase</keyword>
<evidence type="ECO:0000313" key="5">
    <source>
        <dbReference type="EMBL" id="CAG6783736.1"/>
    </source>
</evidence>
<feature type="signal peptide" evidence="4">
    <location>
        <begin position="1"/>
        <end position="20"/>
    </location>
</feature>
<dbReference type="InterPro" id="IPR004947">
    <property type="entry name" value="DNase_II"/>
</dbReference>
<feature type="region of interest" description="Disordered" evidence="3">
    <location>
        <begin position="638"/>
        <end position="695"/>
    </location>
</feature>
<feature type="region of interest" description="Disordered" evidence="3">
    <location>
        <begin position="96"/>
        <end position="274"/>
    </location>
</feature>
<feature type="compositionally biased region" description="Basic and acidic residues" evidence="3">
    <location>
        <begin position="658"/>
        <end position="667"/>
    </location>
</feature>
<dbReference type="PANTHER" id="PTHR10858:SF23">
    <property type="entry name" value="DEOXYRIBONUCLEASE II"/>
    <property type="match status" value="1"/>
</dbReference>
<feature type="compositionally biased region" description="Polar residues" evidence="3">
    <location>
        <begin position="607"/>
        <end position="618"/>
    </location>
</feature>
<feature type="chain" id="PRO_5034911667" evidence="4">
    <location>
        <begin position="21"/>
        <end position="1139"/>
    </location>
</feature>
<feature type="compositionally biased region" description="Basic and acidic residues" evidence="3">
    <location>
        <begin position="259"/>
        <end position="271"/>
    </location>
</feature>
<reference evidence="5" key="1">
    <citation type="submission" date="2021-05" db="EMBL/GenBank/DDBJ databases">
        <authorList>
            <person name="Alioto T."/>
            <person name="Alioto T."/>
            <person name="Gomez Garrido J."/>
        </authorList>
    </citation>
    <scope>NUCLEOTIDE SEQUENCE</scope>
</reference>
<evidence type="ECO:0000256" key="2">
    <source>
        <dbReference type="ARBA" id="ARBA00022801"/>
    </source>
</evidence>
<organism evidence="5">
    <name type="scientific">Cacopsylla melanoneura</name>
    <dbReference type="NCBI Taxonomy" id="428564"/>
    <lineage>
        <taxon>Eukaryota</taxon>
        <taxon>Metazoa</taxon>
        <taxon>Ecdysozoa</taxon>
        <taxon>Arthropoda</taxon>
        <taxon>Hexapoda</taxon>
        <taxon>Insecta</taxon>
        <taxon>Pterygota</taxon>
        <taxon>Neoptera</taxon>
        <taxon>Paraneoptera</taxon>
        <taxon>Hemiptera</taxon>
        <taxon>Sternorrhyncha</taxon>
        <taxon>Psylloidea</taxon>
        <taxon>Psyllidae</taxon>
        <taxon>Psyllinae</taxon>
        <taxon>Cacopsylla</taxon>
    </lineage>
</organism>